<evidence type="ECO:0000313" key="3">
    <source>
        <dbReference type="EMBL" id="KAJ7367543.1"/>
    </source>
</evidence>
<comment type="caution">
    <text evidence="3">The sequence shown here is derived from an EMBL/GenBank/DDBJ whole genome shotgun (WGS) entry which is preliminary data.</text>
</comment>
<dbReference type="Pfam" id="PF13391">
    <property type="entry name" value="HNH_2"/>
    <property type="match status" value="1"/>
</dbReference>
<feature type="region of interest" description="Disordered" evidence="1">
    <location>
        <begin position="273"/>
        <end position="308"/>
    </location>
</feature>
<dbReference type="EMBL" id="JARIHO010000001">
    <property type="protein sequence ID" value="KAJ7367543.1"/>
    <property type="molecule type" value="Genomic_DNA"/>
</dbReference>
<gene>
    <name evidence="3" type="ORF">DFH08DRAFT_1070431</name>
</gene>
<sequence length="385" mass="41798">MSIFLVGGASKPVKATSNELDARKSVSVYHPGYSPPKPMMILVAFEAPSGQCGVPFSVVLDACRILANNKDGTLRVLDADADLTAPDDGESLLPPGHYTYRVTGGEARYAVCTSFRAWTPPNVLPAHWDLAAMGAIATHPDSSATTYSAVVKGADGRRAATGDASRLETSHLVPEAEEPWWILRRMTALTNNPGGINSPPNCLALRADLNGAGMDEGNFVFAPYEGAAVCVCLTKAMADFAVEYHLRAIVLRELSRNRSVVTVEEPNFSDVTSALKRKRAQGNDDEGPLLSDDDDGPQESSDDAALEPPLDVYTWTERDLEFAEGLDADLHGRPLARYEQAADMYPGYSKVIRLQHEYRKQHPEVSAVRSARVARVGEDDNEQRL</sequence>
<dbReference type="InterPro" id="IPR003615">
    <property type="entry name" value="HNH_nuc"/>
</dbReference>
<dbReference type="Proteomes" id="UP001218218">
    <property type="component" value="Unassembled WGS sequence"/>
</dbReference>
<feature type="domain" description="HNH nuclease" evidence="2">
    <location>
        <begin position="161"/>
        <end position="210"/>
    </location>
</feature>
<feature type="compositionally biased region" description="Acidic residues" evidence="1">
    <location>
        <begin position="283"/>
        <end position="305"/>
    </location>
</feature>
<organism evidence="3 4">
    <name type="scientific">Mycena albidolilacea</name>
    <dbReference type="NCBI Taxonomy" id="1033008"/>
    <lineage>
        <taxon>Eukaryota</taxon>
        <taxon>Fungi</taxon>
        <taxon>Dikarya</taxon>
        <taxon>Basidiomycota</taxon>
        <taxon>Agaricomycotina</taxon>
        <taxon>Agaricomycetes</taxon>
        <taxon>Agaricomycetidae</taxon>
        <taxon>Agaricales</taxon>
        <taxon>Marasmiineae</taxon>
        <taxon>Mycenaceae</taxon>
        <taxon>Mycena</taxon>
    </lineage>
</organism>
<protein>
    <recommendedName>
        <fullName evidence="2">HNH nuclease domain-containing protein</fullName>
    </recommendedName>
</protein>
<accession>A0AAD7AT28</accession>
<reference evidence="3" key="1">
    <citation type="submission" date="2023-03" db="EMBL/GenBank/DDBJ databases">
        <title>Massive genome expansion in bonnet fungi (Mycena s.s.) driven by repeated elements and novel gene families across ecological guilds.</title>
        <authorList>
            <consortium name="Lawrence Berkeley National Laboratory"/>
            <person name="Harder C.B."/>
            <person name="Miyauchi S."/>
            <person name="Viragh M."/>
            <person name="Kuo A."/>
            <person name="Thoen E."/>
            <person name="Andreopoulos B."/>
            <person name="Lu D."/>
            <person name="Skrede I."/>
            <person name="Drula E."/>
            <person name="Henrissat B."/>
            <person name="Morin E."/>
            <person name="Kohler A."/>
            <person name="Barry K."/>
            <person name="LaButti K."/>
            <person name="Morin E."/>
            <person name="Salamov A."/>
            <person name="Lipzen A."/>
            <person name="Mereny Z."/>
            <person name="Hegedus B."/>
            <person name="Baldrian P."/>
            <person name="Stursova M."/>
            <person name="Weitz H."/>
            <person name="Taylor A."/>
            <person name="Grigoriev I.V."/>
            <person name="Nagy L.G."/>
            <person name="Martin F."/>
            <person name="Kauserud H."/>
        </authorList>
    </citation>
    <scope>NUCLEOTIDE SEQUENCE</scope>
    <source>
        <strain evidence="3">CBHHK002</strain>
    </source>
</reference>
<evidence type="ECO:0000313" key="4">
    <source>
        <dbReference type="Proteomes" id="UP001218218"/>
    </source>
</evidence>
<proteinExistence type="predicted"/>
<keyword evidence="4" id="KW-1185">Reference proteome</keyword>
<dbReference type="AlphaFoldDB" id="A0AAD7AT28"/>
<evidence type="ECO:0000256" key="1">
    <source>
        <dbReference type="SAM" id="MobiDB-lite"/>
    </source>
</evidence>
<name>A0AAD7AT28_9AGAR</name>
<evidence type="ECO:0000259" key="2">
    <source>
        <dbReference type="Pfam" id="PF13391"/>
    </source>
</evidence>